<feature type="transmembrane region" description="Helical" evidence="1">
    <location>
        <begin position="15"/>
        <end position="32"/>
    </location>
</feature>
<name>A0A6A6AXR8_9PEZI</name>
<gene>
    <name evidence="3" type="ORF">K452DRAFT_293095</name>
    <name evidence="2" type="ORF">K452DRAFT_293285</name>
</gene>
<reference evidence="2" key="1">
    <citation type="journal article" date="2020" name="Stud. Mycol.">
        <title>101 Dothideomycetes genomes: a test case for predicting lifestyles and emergence of pathogens.</title>
        <authorList>
            <person name="Haridas S."/>
            <person name="Albert R."/>
            <person name="Binder M."/>
            <person name="Bloem J."/>
            <person name="Labutti K."/>
            <person name="Salamov A."/>
            <person name="Andreopoulos B."/>
            <person name="Baker S."/>
            <person name="Barry K."/>
            <person name="Bills G."/>
            <person name="Bluhm B."/>
            <person name="Cannon C."/>
            <person name="Castanera R."/>
            <person name="Culley D."/>
            <person name="Daum C."/>
            <person name="Ezra D."/>
            <person name="Gonzalez J."/>
            <person name="Henrissat B."/>
            <person name="Kuo A."/>
            <person name="Liang C."/>
            <person name="Lipzen A."/>
            <person name="Lutzoni F."/>
            <person name="Magnuson J."/>
            <person name="Mondo S."/>
            <person name="Nolan M."/>
            <person name="Ohm R."/>
            <person name="Pangilinan J."/>
            <person name="Park H.-J."/>
            <person name="Ramirez L."/>
            <person name="Alfaro M."/>
            <person name="Sun H."/>
            <person name="Tritt A."/>
            <person name="Yoshinaga Y."/>
            <person name="Zwiers L.-H."/>
            <person name="Turgeon B."/>
            <person name="Goodwin S."/>
            <person name="Spatafora J."/>
            <person name="Crous P."/>
            <person name="Grigoriev I."/>
        </authorList>
    </citation>
    <scope>NUCLEOTIDE SEQUENCE</scope>
    <source>
        <strain evidence="2">CBS 121167</strain>
    </source>
</reference>
<keyword evidence="1" id="KW-1133">Transmembrane helix</keyword>
<evidence type="ECO:0000313" key="4">
    <source>
        <dbReference type="Proteomes" id="UP000799438"/>
    </source>
</evidence>
<dbReference type="AlphaFoldDB" id="A0A6A6AXR8"/>
<keyword evidence="1" id="KW-0812">Transmembrane</keyword>
<evidence type="ECO:0000313" key="3">
    <source>
        <dbReference type="EMBL" id="KAF2135614.1"/>
    </source>
</evidence>
<evidence type="ECO:0000256" key="1">
    <source>
        <dbReference type="SAM" id="Phobius"/>
    </source>
</evidence>
<proteinExistence type="predicted"/>
<dbReference type="GeneID" id="54298996"/>
<dbReference type="EMBL" id="ML995594">
    <property type="protein sequence ID" value="KAF2135361.1"/>
    <property type="molecule type" value="Genomic_DNA"/>
</dbReference>
<accession>A0A6A6AXR8</accession>
<organism evidence="2 4">
    <name type="scientific">Aplosporella prunicola CBS 121167</name>
    <dbReference type="NCBI Taxonomy" id="1176127"/>
    <lineage>
        <taxon>Eukaryota</taxon>
        <taxon>Fungi</taxon>
        <taxon>Dikarya</taxon>
        <taxon>Ascomycota</taxon>
        <taxon>Pezizomycotina</taxon>
        <taxon>Dothideomycetes</taxon>
        <taxon>Dothideomycetes incertae sedis</taxon>
        <taxon>Botryosphaeriales</taxon>
        <taxon>Aplosporellaceae</taxon>
        <taxon>Aplosporella</taxon>
    </lineage>
</organism>
<dbReference type="RefSeq" id="XP_033391332.1">
    <property type="nucleotide sequence ID" value="XM_033541500.1"/>
</dbReference>
<dbReference type="Proteomes" id="UP000799438">
    <property type="component" value="Unassembled WGS sequence"/>
</dbReference>
<keyword evidence="1" id="KW-0472">Membrane</keyword>
<dbReference type="EMBL" id="ML995565">
    <property type="protein sequence ID" value="KAF2135614.1"/>
    <property type="molecule type" value="Genomic_DNA"/>
</dbReference>
<evidence type="ECO:0000313" key="2">
    <source>
        <dbReference type="EMBL" id="KAF2135361.1"/>
    </source>
</evidence>
<keyword evidence="4" id="KW-1185">Reference proteome</keyword>
<sequence length="73" mass="7849">MTKIQSGAEISLLPSYYATGGAFSSFPLYAAMHRIGMFRSISIRVICMRGLCGMNAASRNIMDPASIAGMARQ</sequence>
<protein>
    <submittedName>
        <fullName evidence="2">Uncharacterized protein</fullName>
    </submittedName>
</protein>